<dbReference type="InterPro" id="IPR001482">
    <property type="entry name" value="T2SS/T4SS_dom"/>
</dbReference>
<feature type="domain" description="Bacterial type II secretion system protein E" evidence="3">
    <location>
        <begin position="225"/>
        <end position="239"/>
    </location>
</feature>
<dbReference type="Gene3D" id="3.40.50.300">
    <property type="entry name" value="P-loop containing nucleotide triphosphate hydrolases"/>
    <property type="match status" value="1"/>
</dbReference>
<evidence type="ECO:0000313" key="4">
    <source>
        <dbReference type="EMBL" id="AHJ63186.1"/>
    </source>
</evidence>
<dbReference type="Gene3D" id="3.30.450.90">
    <property type="match status" value="1"/>
</dbReference>
<accession>A0AAN0RE11</accession>
<organism evidence="4 5">
    <name type="scientific">Granulibacter bethesdensis</name>
    <dbReference type="NCBI Taxonomy" id="364410"/>
    <lineage>
        <taxon>Bacteria</taxon>
        <taxon>Pseudomonadati</taxon>
        <taxon>Pseudomonadota</taxon>
        <taxon>Alphaproteobacteria</taxon>
        <taxon>Acetobacterales</taxon>
        <taxon>Acetobacteraceae</taxon>
        <taxon>Granulibacter</taxon>
    </lineage>
</organism>
<dbReference type="GO" id="GO:0016887">
    <property type="term" value="F:ATP hydrolysis activity"/>
    <property type="evidence" value="ECO:0007669"/>
    <property type="project" value="InterPro"/>
</dbReference>
<dbReference type="CDD" id="cd01130">
    <property type="entry name" value="VirB11-like_ATPase"/>
    <property type="match status" value="1"/>
</dbReference>
<feature type="region of interest" description="Disordered" evidence="2">
    <location>
        <begin position="1"/>
        <end position="20"/>
    </location>
</feature>
<evidence type="ECO:0000259" key="3">
    <source>
        <dbReference type="PROSITE" id="PS00662"/>
    </source>
</evidence>
<dbReference type="GO" id="GO:0005737">
    <property type="term" value="C:cytoplasm"/>
    <property type="evidence" value="ECO:0007669"/>
    <property type="project" value="InterPro"/>
</dbReference>
<dbReference type="Proteomes" id="UP000019438">
    <property type="component" value="Chromosome"/>
</dbReference>
<dbReference type="Pfam" id="PF00437">
    <property type="entry name" value="T2SSE"/>
    <property type="match status" value="1"/>
</dbReference>
<protein>
    <submittedName>
        <fullName evidence="4">Conjugal transfer protein trbB</fullName>
    </submittedName>
</protein>
<dbReference type="InterPro" id="IPR014149">
    <property type="entry name" value="Conjug-transfer_TrbB"/>
</dbReference>
<evidence type="ECO:0000256" key="2">
    <source>
        <dbReference type="SAM" id="MobiDB-lite"/>
    </source>
</evidence>
<comment type="similarity">
    <text evidence="1">Belongs to the GSP E family.</text>
</comment>
<proteinExistence type="inferred from homology"/>
<dbReference type="InterPro" id="IPR050921">
    <property type="entry name" value="T4SS_GSP_E_ATPase"/>
</dbReference>
<gene>
    <name evidence="4" type="ORF">GbCGDNIH3_7096</name>
</gene>
<sequence length="330" mass="36133">MRLGGHMDAPQSNGSRVEHQRRITEKLTRELGHEVVAFLNDPTVIEIMLNPDGSLWVEQLGKPMRKFGRMGAAQAESLMATVASTLRTQITVHNPILECELPLDGSRFEALIPPLVSGPTFTIRKKALSVFSLENYVDQGIMTNEQRIVIERSVCQRKNILVVGGTGSGKTTLTNAIIRHMSDVAPEDRLAIIEDTGELQCSAPNAVLMRVVAHVDMTRLLKATMRLRPDRIIIGEVRDGAALALLKAWNTGHPGGIATIHANSASAGLIRMEQLVAEATQASMQTLIAEAINLIIFIAKEGRGRIVKDVIMIMGYDGQNYVINQGNVYQ</sequence>
<dbReference type="AlphaFoldDB" id="A0AAN0RE11"/>
<dbReference type="PANTHER" id="PTHR30486">
    <property type="entry name" value="TWITCHING MOTILITY PROTEIN PILT"/>
    <property type="match status" value="1"/>
</dbReference>
<dbReference type="EMBL" id="CP003181">
    <property type="protein sequence ID" value="AHJ63186.1"/>
    <property type="molecule type" value="Genomic_DNA"/>
</dbReference>
<name>A0AAN0RE11_9PROT</name>
<dbReference type="GO" id="GO:0005524">
    <property type="term" value="F:ATP binding"/>
    <property type="evidence" value="ECO:0007669"/>
    <property type="project" value="InterPro"/>
</dbReference>
<evidence type="ECO:0000313" key="5">
    <source>
        <dbReference type="Proteomes" id="UP000019438"/>
    </source>
</evidence>
<dbReference type="PROSITE" id="PS00662">
    <property type="entry name" value="T2SP_E"/>
    <property type="match status" value="1"/>
</dbReference>
<dbReference type="SUPFAM" id="SSF52540">
    <property type="entry name" value="P-loop containing nucleoside triphosphate hydrolases"/>
    <property type="match status" value="1"/>
</dbReference>
<reference evidence="5" key="1">
    <citation type="submission" date="2012-06" db="EMBL/GenBank/DDBJ databases">
        <title>Genome analysis of multiple Granulibacter bethesdensis isolates demonstrates substantial genome diversity.</title>
        <authorList>
            <person name="Greenberg D.E."/>
            <person name="Porcella S.F."/>
            <person name="Zarember K."/>
            <person name="Zelazny A.M."/>
            <person name="Bruno D."/>
            <person name="Martens C."/>
            <person name="Barbian K.D."/>
            <person name="Jaske E."/>
            <person name="Holland S.M."/>
        </authorList>
    </citation>
    <scope>NUCLEOTIDE SEQUENCE [LARGE SCALE GENOMIC DNA]</scope>
    <source>
        <strain evidence="5">CGDNIH3</strain>
    </source>
</reference>
<evidence type="ECO:0000256" key="1">
    <source>
        <dbReference type="ARBA" id="ARBA00006611"/>
    </source>
</evidence>
<dbReference type="InterPro" id="IPR027417">
    <property type="entry name" value="P-loop_NTPase"/>
</dbReference>
<dbReference type="NCBIfam" id="TIGR02782">
    <property type="entry name" value="TrbB_P"/>
    <property type="match status" value="1"/>
</dbReference>
<dbReference type="PANTHER" id="PTHR30486:SF6">
    <property type="entry name" value="TYPE IV PILUS RETRACTATION ATPASE PILT"/>
    <property type="match status" value="1"/>
</dbReference>
<dbReference type="KEGG" id="gbc:GbCGDNIH3_7096"/>